<dbReference type="InterPro" id="IPR050300">
    <property type="entry name" value="GDXG_lipolytic_enzyme"/>
</dbReference>
<sequence length="378" mass="40641">MPFGYVFSVGLLAFCTATAVIGPRPAHTTQSYWGFWATFLINELPFLALYALAGDSILAFAQGDLASPGGLVALAVAALTAAGLAVLIRRALPTGAELRRAFADDAGIDLRPARRPWAHILLAPFAVRRHGVVRVGNLAYGDAGKRNLLDVYHRRDRPTGGPVLVYFHGGGFRTGHKRWEGRALLYQLAAQGWVGVSANYRLAPAHHFPNAHVDAKRVIAWVRSHAADHGGDPRTVIVSGSSAGAHLASMVALTPNDPAFQPGFESADTSVAAAIGFYGYYGRVGGPGSSPLDRLRDAPPFLFLHGDKDSSTLVEDTRELVTRLREVSTQPVVYAELPGAQHTFDLFYSVRYSQIIEAVIALGAWLRTSQPDDDRPAA</sequence>
<dbReference type="SUPFAM" id="SSF53474">
    <property type="entry name" value="alpha/beta-Hydrolases"/>
    <property type="match status" value="1"/>
</dbReference>
<dbReference type="InterPro" id="IPR049492">
    <property type="entry name" value="BD-FAE-like_dom"/>
</dbReference>
<evidence type="ECO:0000313" key="5">
    <source>
        <dbReference type="Proteomes" id="UP001501570"/>
    </source>
</evidence>
<dbReference type="PANTHER" id="PTHR48081">
    <property type="entry name" value="AB HYDROLASE SUPERFAMILY PROTEIN C4A8.06C"/>
    <property type="match status" value="1"/>
</dbReference>
<accession>A0ABP9RHL1</accession>
<feature type="domain" description="BD-FAE-like" evidence="3">
    <location>
        <begin position="149"/>
        <end position="279"/>
    </location>
</feature>
<dbReference type="RefSeq" id="WP_345625082.1">
    <property type="nucleotide sequence ID" value="NZ_BAABJQ010000001.1"/>
</dbReference>
<evidence type="ECO:0000259" key="3">
    <source>
        <dbReference type="Pfam" id="PF20434"/>
    </source>
</evidence>
<dbReference type="InterPro" id="IPR029058">
    <property type="entry name" value="AB_hydrolase_fold"/>
</dbReference>
<keyword evidence="5" id="KW-1185">Reference proteome</keyword>
<proteinExistence type="predicted"/>
<dbReference type="Proteomes" id="UP001501570">
    <property type="component" value="Unassembled WGS sequence"/>
</dbReference>
<name>A0ABP9RHL1_9ACTN</name>
<keyword evidence="2" id="KW-1133">Transmembrane helix</keyword>
<keyword evidence="1 4" id="KW-0378">Hydrolase</keyword>
<feature type="transmembrane region" description="Helical" evidence="2">
    <location>
        <begin position="65"/>
        <end position="88"/>
    </location>
</feature>
<evidence type="ECO:0000256" key="1">
    <source>
        <dbReference type="ARBA" id="ARBA00022801"/>
    </source>
</evidence>
<reference evidence="5" key="1">
    <citation type="journal article" date="2019" name="Int. J. Syst. Evol. Microbiol.">
        <title>The Global Catalogue of Microorganisms (GCM) 10K type strain sequencing project: providing services to taxonomists for standard genome sequencing and annotation.</title>
        <authorList>
            <consortium name="The Broad Institute Genomics Platform"/>
            <consortium name="The Broad Institute Genome Sequencing Center for Infectious Disease"/>
            <person name="Wu L."/>
            <person name="Ma J."/>
        </authorList>
    </citation>
    <scope>NUCLEOTIDE SEQUENCE [LARGE SCALE GENOMIC DNA]</scope>
    <source>
        <strain evidence="5">JCM 18304</strain>
    </source>
</reference>
<dbReference type="EMBL" id="BAABJQ010000001">
    <property type="protein sequence ID" value="GAA5177261.1"/>
    <property type="molecule type" value="Genomic_DNA"/>
</dbReference>
<feature type="transmembrane region" description="Helical" evidence="2">
    <location>
        <begin position="35"/>
        <end position="53"/>
    </location>
</feature>
<dbReference type="Gene3D" id="3.40.50.1820">
    <property type="entry name" value="alpha/beta hydrolase"/>
    <property type="match status" value="1"/>
</dbReference>
<dbReference type="Pfam" id="PF20434">
    <property type="entry name" value="BD-FAE"/>
    <property type="match status" value="1"/>
</dbReference>
<organism evidence="4 5">
    <name type="scientific">Rugosimonospora acidiphila</name>
    <dbReference type="NCBI Taxonomy" id="556531"/>
    <lineage>
        <taxon>Bacteria</taxon>
        <taxon>Bacillati</taxon>
        <taxon>Actinomycetota</taxon>
        <taxon>Actinomycetes</taxon>
        <taxon>Micromonosporales</taxon>
        <taxon>Micromonosporaceae</taxon>
        <taxon>Rugosimonospora</taxon>
    </lineage>
</organism>
<dbReference type="PANTHER" id="PTHR48081:SF33">
    <property type="entry name" value="KYNURENINE FORMAMIDASE"/>
    <property type="match status" value="1"/>
</dbReference>
<comment type="caution">
    <text evidence="4">The sequence shown here is derived from an EMBL/GenBank/DDBJ whole genome shotgun (WGS) entry which is preliminary data.</text>
</comment>
<keyword evidence="2" id="KW-0472">Membrane</keyword>
<evidence type="ECO:0000313" key="4">
    <source>
        <dbReference type="EMBL" id="GAA5177261.1"/>
    </source>
</evidence>
<evidence type="ECO:0000256" key="2">
    <source>
        <dbReference type="SAM" id="Phobius"/>
    </source>
</evidence>
<dbReference type="GO" id="GO:0016787">
    <property type="term" value="F:hydrolase activity"/>
    <property type="evidence" value="ECO:0007669"/>
    <property type="project" value="UniProtKB-KW"/>
</dbReference>
<protein>
    <submittedName>
        <fullName evidence="4">Alpha/beta hydrolase</fullName>
    </submittedName>
</protein>
<gene>
    <name evidence="4" type="ORF">GCM10023322_01570</name>
</gene>
<keyword evidence="2" id="KW-0812">Transmembrane</keyword>